<dbReference type="GO" id="GO:0051603">
    <property type="term" value="P:proteolysis involved in protein catabolic process"/>
    <property type="evidence" value="ECO:0007669"/>
    <property type="project" value="InterPro"/>
</dbReference>
<dbReference type="Pfam" id="PF00227">
    <property type="entry name" value="Proteasome"/>
    <property type="match status" value="1"/>
</dbReference>
<organism evidence="1">
    <name type="scientific">Timema shepardi</name>
    <name type="common">Walking stick</name>
    <dbReference type="NCBI Taxonomy" id="629360"/>
    <lineage>
        <taxon>Eukaryota</taxon>
        <taxon>Metazoa</taxon>
        <taxon>Ecdysozoa</taxon>
        <taxon>Arthropoda</taxon>
        <taxon>Hexapoda</taxon>
        <taxon>Insecta</taxon>
        <taxon>Pterygota</taxon>
        <taxon>Neoptera</taxon>
        <taxon>Polyneoptera</taxon>
        <taxon>Phasmatodea</taxon>
        <taxon>Timematodea</taxon>
        <taxon>Timematoidea</taxon>
        <taxon>Timematidae</taxon>
        <taxon>Timema</taxon>
    </lineage>
</organism>
<protein>
    <recommendedName>
        <fullName evidence="2">Proteasome subunit beta</fullName>
    </recommendedName>
</protein>
<dbReference type="InterPro" id="IPR001353">
    <property type="entry name" value="Proteasome_sua/b"/>
</dbReference>
<dbReference type="InterPro" id="IPR029055">
    <property type="entry name" value="Ntn_hydrolases_N"/>
</dbReference>
<proteinExistence type="predicted"/>
<dbReference type="GO" id="GO:0005839">
    <property type="term" value="C:proteasome core complex"/>
    <property type="evidence" value="ECO:0007669"/>
    <property type="project" value="InterPro"/>
</dbReference>
<accession>A0A7R9G470</accession>
<evidence type="ECO:0000313" key="1">
    <source>
        <dbReference type="EMBL" id="CAD7266403.1"/>
    </source>
</evidence>
<gene>
    <name evidence="1" type="ORF">TSIB3V08_LOCUS10422</name>
</gene>
<reference evidence="1" key="1">
    <citation type="submission" date="2020-11" db="EMBL/GenBank/DDBJ databases">
        <authorList>
            <person name="Tran Van P."/>
        </authorList>
    </citation>
    <scope>NUCLEOTIDE SEQUENCE</scope>
</reference>
<dbReference type="EMBL" id="OC006934">
    <property type="protein sequence ID" value="CAD7266403.1"/>
    <property type="molecule type" value="Genomic_DNA"/>
</dbReference>
<sequence>MVSATSDTVRKVYQELAHGLPDQRQPEVIPLSSDETEQTSCFLLACEKDNLTSECVTVIHLIILYWGGDEEEGISVPLAGDSELPEDGVTAAVIPGGVWGLIHWAPWPENEGLQVQQHTGWMSGVKPAGHVKTALSCQTKLPMTGRSGFESRQPSSLTQFRNEDKLHKISNKLVMAVSGESGDTSQFAEYIAKNIQLYKMRNGYELSPSAAANFTRRNLAEYLRSRDGLQLILYYSDNLNTDRENLGDSAPKY</sequence>
<dbReference type="AlphaFoldDB" id="A0A7R9G470"/>
<dbReference type="SUPFAM" id="SSF56235">
    <property type="entry name" value="N-terminal nucleophile aminohydrolases (Ntn hydrolases)"/>
    <property type="match status" value="1"/>
</dbReference>
<evidence type="ECO:0008006" key="2">
    <source>
        <dbReference type="Google" id="ProtNLM"/>
    </source>
</evidence>
<dbReference type="Gene3D" id="3.60.20.10">
    <property type="entry name" value="Glutamine Phosphoribosylpyrophosphate, subunit 1, domain 1"/>
    <property type="match status" value="1"/>
</dbReference>
<name>A0A7R9G470_TIMSH</name>